<dbReference type="InterPro" id="IPR013357">
    <property type="entry name" value="Acetaldehyde_DH_acetylating"/>
</dbReference>
<dbReference type="AlphaFoldDB" id="A0A917XXX6"/>
<dbReference type="EMBL" id="BMOS01000010">
    <property type="protein sequence ID" value="GGN57148.1"/>
    <property type="molecule type" value="Genomic_DNA"/>
</dbReference>
<reference evidence="3" key="2">
    <citation type="submission" date="2020-09" db="EMBL/GenBank/DDBJ databases">
        <authorList>
            <person name="Sun Q."/>
            <person name="Ohkuma M."/>
        </authorList>
    </citation>
    <scope>NUCLEOTIDE SEQUENCE</scope>
    <source>
        <strain evidence="3">JCM 17251</strain>
    </source>
</reference>
<dbReference type="InterPro" id="IPR016163">
    <property type="entry name" value="Ald_DH_C"/>
</dbReference>
<keyword evidence="1" id="KW-0560">Oxidoreductase</keyword>
<dbReference type="RefSeq" id="WP_229782637.1">
    <property type="nucleotide sequence ID" value="NZ_BMOS01000010.1"/>
</dbReference>
<dbReference type="GO" id="GO:0016620">
    <property type="term" value="F:oxidoreductase activity, acting on the aldehyde or oxo group of donors, NAD or NADP as acceptor"/>
    <property type="evidence" value="ECO:0007669"/>
    <property type="project" value="InterPro"/>
</dbReference>
<dbReference type="InterPro" id="IPR016162">
    <property type="entry name" value="Ald_DH_N"/>
</dbReference>
<feature type="domain" description="Aldehyde dehydrogenase" evidence="2">
    <location>
        <begin position="9"/>
        <end position="270"/>
    </location>
</feature>
<keyword evidence="4" id="KW-1185">Reference proteome</keyword>
<evidence type="ECO:0000313" key="3">
    <source>
        <dbReference type="EMBL" id="GGN57148.1"/>
    </source>
</evidence>
<name>A0A917XXX6_9BACI</name>
<organism evidence="3 4">
    <name type="scientific">Oceanobacillus indicireducens</name>
    <dbReference type="NCBI Taxonomy" id="1004261"/>
    <lineage>
        <taxon>Bacteria</taxon>
        <taxon>Bacillati</taxon>
        <taxon>Bacillota</taxon>
        <taxon>Bacilli</taxon>
        <taxon>Bacillales</taxon>
        <taxon>Bacillaceae</taxon>
        <taxon>Oceanobacillus</taxon>
    </lineage>
</organism>
<dbReference type="InterPro" id="IPR015590">
    <property type="entry name" value="Aldehyde_DH_dom"/>
</dbReference>
<dbReference type="Pfam" id="PF00171">
    <property type="entry name" value="Aldedh"/>
    <property type="match status" value="1"/>
</dbReference>
<dbReference type="SUPFAM" id="SSF53720">
    <property type="entry name" value="ALDH-like"/>
    <property type="match status" value="1"/>
</dbReference>
<proteinExistence type="predicted"/>
<dbReference type="CDD" id="cd07122">
    <property type="entry name" value="ALDH_F20_ACDH"/>
    <property type="match status" value="1"/>
</dbReference>
<sequence length="498" mass="53984">MDKDLTSIQEMRNAVKKAKDAQKEFMTFSKERIDSIVKAVAEAAYSHSKELAEMAVFETGMGVVEHKIMKNEVGSRDVYESIKDEKTVGVIREDTVNRVTEIAYPFGVVAAIIPTTNPTSTAMFKTIISLKTGNAIVVSPHPRAKKCTVETLKICNEAAIKAGAPDGLIGWITEPTMEATDGLMHHRDVDLILSTGGDSLVKAAYSSGKPAYGVGPGNVPVYIERTANVEKSVKQIVDSKTFDYGTICATEQAIVVDESIKEKAIEEFKRNGSYFLNAEEKEKLEQIVWLGNRVNPAVVGVSAQKIADMAGIRVPADTRLLIAEETVVGKEAPLSVEILGPIFPLYTAESQEKAKEISLALLNLGGRGHSFALHTNDDQVVQSFGEEMPVSRFMVNTLSSIGAVGATTGLTPSLTLGCGGYGGNISSDNITARHLINIKRVAHGIKEVEVPRPGKGNHSSEANFSNVESRVKESIGDQPINPEKIEELVRQILREYQN</sequence>
<dbReference type="InterPro" id="IPR016161">
    <property type="entry name" value="Ald_DH/histidinol_DH"/>
</dbReference>
<reference evidence="3" key="1">
    <citation type="journal article" date="2014" name="Int. J. Syst. Evol. Microbiol.">
        <title>Complete genome sequence of Corynebacterium casei LMG S-19264T (=DSM 44701T), isolated from a smear-ripened cheese.</title>
        <authorList>
            <consortium name="US DOE Joint Genome Institute (JGI-PGF)"/>
            <person name="Walter F."/>
            <person name="Albersmeier A."/>
            <person name="Kalinowski J."/>
            <person name="Ruckert C."/>
        </authorList>
    </citation>
    <scope>NUCLEOTIDE SEQUENCE</scope>
    <source>
        <strain evidence="3">JCM 17251</strain>
    </source>
</reference>
<dbReference type="Gene3D" id="3.40.605.10">
    <property type="entry name" value="Aldehyde Dehydrogenase, Chain A, domain 1"/>
    <property type="match status" value="1"/>
</dbReference>
<dbReference type="Gene3D" id="3.40.309.10">
    <property type="entry name" value="Aldehyde Dehydrogenase, Chain A, domain 2"/>
    <property type="match status" value="1"/>
</dbReference>
<evidence type="ECO:0000313" key="4">
    <source>
        <dbReference type="Proteomes" id="UP000624041"/>
    </source>
</evidence>
<dbReference type="PANTHER" id="PTHR11699">
    <property type="entry name" value="ALDEHYDE DEHYDROGENASE-RELATED"/>
    <property type="match status" value="1"/>
</dbReference>
<gene>
    <name evidence="3" type="ORF">GCM10007971_17870</name>
</gene>
<dbReference type="Proteomes" id="UP000624041">
    <property type="component" value="Unassembled WGS sequence"/>
</dbReference>
<evidence type="ECO:0000259" key="2">
    <source>
        <dbReference type="Pfam" id="PF00171"/>
    </source>
</evidence>
<accession>A0A917XXX6</accession>
<protein>
    <submittedName>
        <fullName evidence="3">Alcohol dehydrogenase</fullName>
    </submittedName>
</protein>
<comment type="caution">
    <text evidence="3">The sequence shown here is derived from an EMBL/GenBank/DDBJ whole genome shotgun (WGS) entry which is preliminary data.</text>
</comment>
<evidence type="ECO:0000256" key="1">
    <source>
        <dbReference type="ARBA" id="ARBA00023002"/>
    </source>
</evidence>
<dbReference type="NCBIfam" id="TIGR02518">
    <property type="entry name" value="EutH_ACDH"/>
    <property type="match status" value="1"/>
</dbReference>